<dbReference type="InterPro" id="IPR007838">
    <property type="entry name" value="Cell_div_ZapA-like"/>
</dbReference>
<reference evidence="1 2" key="1">
    <citation type="submission" date="2019-02" db="EMBL/GenBank/DDBJ databases">
        <title>Isolation and identification of novel species under the genus Muribaculum.</title>
        <authorList>
            <person name="Miyake S."/>
            <person name="Ding Y."/>
            <person name="Low A."/>
            <person name="Soh M."/>
            <person name="Seedorf H."/>
        </authorList>
    </citation>
    <scope>NUCLEOTIDE SEQUENCE [LARGE SCALE GENOMIC DNA]</scope>
    <source>
        <strain evidence="1 2">TLL-A4</strain>
    </source>
</reference>
<dbReference type="Proteomes" id="UP000297031">
    <property type="component" value="Chromosome"/>
</dbReference>
<gene>
    <name evidence="1" type="ORF">E7746_02735</name>
</gene>
<evidence type="ECO:0000313" key="1">
    <source>
        <dbReference type="EMBL" id="QCD34868.1"/>
    </source>
</evidence>
<evidence type="ECO:0000313" key="2">
    <source>
        <dbReference type="Proteomes" id="UP000297031"/>
    </source>
</evidence>
<accession>A0A4P7VNL8</accession>
<organism evidence="1 2">
    <name type="scientific">Muribaculum gordoncarteri</name>
    <dbReference type="NCBI Taxonomy" id="2530390"/>
    <lineage>
        <taxon>Bacteria</taxon>
        <taxon>Pseudomonadati</taxon>
        <taxon>Bacteroidota</taxon>
        <taxon>Bacteroidia</taxon>
        <taxon>Bacteroidales</taxon>
        <taxon>Muribaculaceae</taxon>
        <taxon>Muribaculum</taxon>
    </lineage>
</organism>
<dbReference type="KEGG" id="mgod:E7746_02735"/>
<proteinExistence type="predicted"/>
<dbReference type="OrthoDB" id="1099541at2"/>
<dbReference type="AlphaFoldDB" id="A0A4P7VNL8"/>
<dbReference type="RefSeq" id="WP_136409759.1">
    <property type="nucleotide sequence ID" value="NZ_CP039393.1"/>
</dbReference>
<dbReference type="Pfam" id="PF05164">
    <property type="entry name" value="ZapA"/>
    <property type="match status" value="1"/>
</dbReference>
<protein>
    <submittedName>
        <fullName evidence="1">Cell division protein ZapA</fullName>
    </submittedName>
</protein>
<keyword evidence="2" id="KW-1185">Reference proteome</keyword>
<keyword evidence="1" id="KW-0131">Cell cycle</keyword>
<sequence>MKDKLNITIRLADLDPMAMSVKLQEEEIVRSAEYNVNLVWSKWMEAYKKNKTSKEVLAMVAYQFAKMYLEQRQQSQATQEVLTQFEDELDQMLLKVE</sequence>
<dbReference type="GO" id="GO:0051301">
    <property type="term" value="P:cell division"/>
    <property type="evidence" value="ECO:0007669"/>
    <property type="project" value="UniProtKB-KW"/>
</dbReference>
<dbReference type="EMBL" id="CP039393">
    <property type="protein sequence ID" value="QCD34868.1"/>
    <property type="molecule type" value="Genomic_DNA"/>
</dbReference>
<name>A0A4P7VNL8_9BACT</name>
<keyword evidence="1" id="KW-0132">Cell division</keyword>